<comment type="caution">
    <text evidence="1">The sequence shown here is derived from an EMBL/GenBank/DDBJ whole genome shotgun (WGS) entry which is preliminary data.</text>
</comment>
<gene>
    <name evidence="1" type="ORF">PsYK624_149600</name>
</gene>
<protein>
    <submittedName>
        <fullName evidence="1">Uncharacterized protein</fullName>
    </submittedName>
</protein>
<dbReference type="AlphaFoldDB" id="A0A9P3LKU9"/>
<reference evidence="1 2" key="1">
    <citation type="submission" date="2021-08" db="EMBL/GenBank/DDBJ databases">
        <title>Draft Genome Sequence of Phanerochaete sordida strain YK-624.</title>
        <authorList>
            <person name="Mori T."/>
            <person name="Dohra H."/>
            <person name="Suzuki T."/>
            <person name="Kawagishi H."/>
            <person name="Hirai H."/>
        </authorList>
    </citation>
    <scope>NUCLEOTIDE SEQUENCE [LARGE SCALE GENOMIC DNA]</scope>
    <source>
        <strain evidence="1 2">YK-624</strain>
    </source>
</reference>
<evidence type="ECO:0000313" key="1">
    <source>
        <dbReference type="EMBL" id="GJE98725.1"/>
    </source>
</evidence>
<dbReference type="Proteomes" id="UP000703269">
    <property type="component" value="Unassembled WGS sequence"/>
</dbReference>
<keyword evidence="2" id="KW-1185">Reference proteome</keyword>
<name>A0A9P3LKU9_9APHY</name>
<proteinExistence type="predicted"/>
<accession>A0A9P3LKU9</accession>
<evidence type="ECO:0000313" key="2">
    <source>
        <dbReference type="Proteomes" id="UP000703269"/>
    </source>
</evidence>
<sequence>MTAWASLQTLARSWPLRNPRGLACCAVTLGVEPRSRVCLPRHSPELGWPDLLRAGDSMPGIASHGDHAYQQTAVR</sequence>
<dbReference type="EMBL" id="BPQB01000093">
    <property type="protein sequence ID" value="GJE98725.1"/>
    <property type="molecule type" value="Genomic_DNA"/>
</dbReference>
<organism evidence="1 2">
    <name type="scientific">Phanerochaete sordida</name>
    <dbReference type="NCBI Taxonomy" id="48140"/>
    <lineage>
        <taxon>Eukaryota</taxon>
        <taxon>Fungi</taxon>
        <taxon>Dikarya</taxon>
        <taxon>Basidiomycota</taxon>
        <taxon>Agaricomycotina</taxon>
        <taxon>Agaricomycetes</taxon>
        <taxon>Polyporales</taxon>
        <taxon>Phanerochaetaceae</taxon>
        <taxon>Phanerochaete</taxon>
    </lineage>
</organism>